<gene>
    <name evidence="3" type="ORF">JR050_06215</name>
</gene>
<evidence type="ECO:0000313" key="3">
    <source>
        <dbReference type="EMBL" id="MBM6617269.1"/>
    </source>
</evidence>
<sequence>MAMEYIKQAIQKEKSNSISYSRFMELALYHPVQGYYMKDNIKIGKSGDFYTSSSVSSVFAEILADVFIRLMETGAVKPNVVEFGSGNGTFAKQVLQSWYKKSPDTYIQGSYYIVETSPHHKQLIQKAVGSFHKVTMIGSLEELKQLLPNFDGIVFSNEFFDAFPVDIIQKKNGRLYEVRVTEGKVNELEELLVPLENESIKKFLMEYQIEVNEGYRYEIPLSMCSFIRELGDWVTEGMVFTIDYGYKDEEWLLPFHKDGSLRGYYKHQLIRNPLENVGSMDLTTHIHLDKLVKAGSTSGLEHYATYRQDEYLLKTGILSYLEEHHDTNPFSDKSKKNRAIRSLVMQGGMSSSFHVVIQTKNIKKEDIENVT</sequence>
<reference evidence="3 4" key="1">
    <citation type="submission" date="2021-02" db="EMBL/GenBank/DDBJ databases">
        <title>Bacillus sp. RD4P76, an endophyte from a halophyte.</title>
        <authorList>
            <person name="Sun J.-Q."/>
        </authorList>
    </citation>
    <scope>NUCLEOTIDE SEQUENCE [LARGE SCALE GENOMIC DNA]</scope>
    <source>
        <strain evidence="3 4">RD4P76</strain>
    </source>
</reference>
<dbReference type="PANTHER" id="PTHR12049:SF7">
    <property type="entry name" value="PROTEIN ARGININE METHYLTRANSFERASE NDUFAF7, MITOCHONDRIAL"/>
    <property type="match status" value="1"/>
</dbReference>
<evidence type="ECO:0000256" key="1">
    <source>
        <dbReference type="ARBA" id="ARBA00022603"/>
    </source>
</evidence>
<dbReference type="InterPro" id="IPR029063">
    <property type="entry name" value="SAM-dependent_MTases_sf"/>
</dbReference>
<comment type="caution">
    <text evidence="3">The sequence shown here is derived from an EMBL/GenBank/DDBJ whole genome shotgun (WGS) entry which is preliminary data.</text>
</comment>
<dbReference type="PANTHER" id="PTHR12049">
    <property type="entry name" value="PROTEIN ARGININE METHYLTRANSFERASE NDUFAF7, MITOCHONDRIAL"/>
    <property type="match status" value="1"/>
</dbReference>
<proteinExistence type="predicted"/>
<name>A0ABS2DFM2_9BACI</name>
<evidence type="ECO:0000256" key="2">
    <source>
        <dbReference type="ARBA" id="ARBA00022679"/>
    </source>
</evidence>
<dbReference type="SUPFAM" id="SSF53335">
    <property type="entry name" value="S-adenosyl-L-methionine-dependent methyltransferases"/>
    <property type="match status" value="1"/>
</dbReference>
<dbReference type="EMBL" id="JAFELM010000021">
    <property type="protein sequence ID" value="MBM6617269.1"/>
    <property type="molecule type" value="Genomic_DNA"/>
</dbReference>
<evidence type="ECO:0000313" key="4">
    <source>
        <dbReference type="Proteomes" id="UP001518925"/>
    </source>
</evidence>
<dbReference type="Proteomes" id="UP001518925">
    <property type="component" value="Unassembled WGS sequence"/>
</dbReference>
<organism evidence="3 4">
    <name type="scientific">Bacillus suaedaesalsae</name>
    <dbReference type="NCBI Taxonomy" id="2810349"/>
    <lineage>
        <taxon>Bacteria</taxon>
        <taxon>Bacillati</taxon>
        <taxon>Bacillota</taxon>
        <taxon>Bacilli</taxon>
        <taxon>Bacillales</taxon>
        <taxon>Bacillaceae</taxon>
        <taxon>Bacillus</taxon>
    </lineage>
</organism>
<dbReference type="RefSeq" id="WP_204202648.1">
    <property type="nucleotide sequence ID" value="NZ_JAFELM010000021.1"/>
</dbReference>
<accession>A0ABS2DFM2</accession>
<dbReference type="InterPro" id="IPR038375">
    <property type="entry name" value="NDUFAF7_sf"/>
</dbReference>
<dbReference type="Gene3D" id="3.40.50.12710">
    <property type="match status" value="1"/>
</dbReference>
<dbReference type="GO" id="GO:0032259">
    <property type="term" value="P:methylation"/>
    <property type="evidence" value="ECO:0007669"/>
    <property type="project" value="UniProtKB-KW"/>
</dbReference>
<keyword evidence="1 3" id="KW-0489">Methyltransferase</keyword>
<protein>
    <submittedName>
        <fullName evidence="3">SAM-dependent methyltransferase</fullName>
    </submittedName>
</protein>
<dbReference type="InterPro" id="IPR003788">
    <property type="entry name" value="NDUFAF7"/>
</dbReference>
<keyword evidence="2" id="KW-0808">Transferase</keyword>
<dbReference type="Pfam" id="PF02636">
    <property type="entry name" value="Methyltransf_28"/>
    <property type="match status" value="1"/>
</dbReference>
<keyword evidence="4" id="KW-1185">Reference proteome</keyword>
<dbReference type="GO" id="GO:0008168">
    <property type="term" value="F:methyltransferase activity"/>
    <property type="evidence" value="ECO:0007669"/>
    <property type="project" value="UniProtKB-KW"/>
</dbReference>